<sequence>METSQTLSIESFSYSWLINLKPSIESLDHDSLRSSLDASDEAVAAAFIEMDPKMTPSKRFLRDSFDLNFDFAISQPLSLVHADELFSNGFLMPLFKDPSKIMACNSSKSIPTPPISSEPSTIVLSTGQIHCPFLRKCRRSSKKIFQKYLCFVRPFYRKVRFSRRSSTRAETTDEQVVKSLGNSQQTSPRTSRAYSSTSDWFDIESPIYEAVLHCKKSIGERKEEGTSSGYA</sequence>
<accession>A0A834YDC9</accession>
<dbReference type="OrthoDB" id="1913205at2759"/>
<organism evidence="2 3">
    <name type="scientific">Tetracentron sinense</name>
    <name type="common">Spur-leaf</name>
    <dbReference type="NCBI Taxonomy" id="13715"/>
    <lineage>
        <taxon>Eukaryota</taxon>
        <taxon>Viridiplantae</taxon>
        <taxon>Streptophyta</taxon>
        <taxon>Embryophyta</taxon>
        <taxon>Tracheophyta</taxon>
        <taxon>Spermatophyta</taxon>
        <taxon>Magnoliopsida</taxon>
        <taxon>Trochodendrales</taxon>
        <taxon>Trochodendraceae</taxon>
        <taxon>Tetracentron</taxon>
    </lineage>
</organism>
<dbReference type="Proteomes" id="UP000655225">
    <property type="component" value="Unassembled WGS sequence"/>
</dbReference>
<evidence type="ECO:0000256" key="1">
    <source>
        <dbReference type="SAM" id="MobiDB-lite"/>
    </source>
</evidence>
<protein>
    <recommendedName>
        <fullName evidence="4">Membrane-associated kinase regulator 6</fullName>
    </recommendedName>
</protein>
<dbReference type="PANTHER" id="PTHR34576">
    <property type="entry name" value="MEMBRANE-ASSOCIATED KINASE REGULATOR 6-RELATED"/>
    <property type="match status" value="1"/>
</dbReference>
<feature type="compositionally biased region" description="Polar residues" evidence="1">
    <location>
        <begin position="180"/>
        <end position="193"/>
    </location>
</feature>
<comment type="caution">
    <text evidence="2">The sequence shown here is derived from an EMBL/GenBank/DDBJ whole genome shotgun (WGS) entry which is preliminary data.</text>
</comment>
<proteinExistence type="predicted"/>
<dbReference type="EMBL" id="JABCRI010000021">
    <property type="protein sequence ID" value="KAF8380138.1"/>
    <property type="molecule type" value="Genomic_DNA"/>
</dbReference>
<dbReference type="AlphaFoldDB" id="A0A834YDC9"/>
<evidence type="ECO:0000313" key="2">
    <source>
        <dbReference type="EMBL" id="KAF8380138.1"/>
    </source>
</evidence>
<evidence type="ECO:0000313" key="3">
    <source>
        <dbReference type="Proteomes" id="UP000655225"/>
    </source>
</evidence>
<keyword evidence="3" id="KW-1185">Reference proteome</keyword>
<reference evidence="2 3" key="1">
    <citation type="submission" date="2020-04" db="EMBL/GenBank/DDBJ databases">
        <title>Plant Genome Project.</title>
        <authorList>
            <person name="Zhang R.-G."/>
        </authorList>
    </citation>
    <scope>NUCLEOTIDE SEQUENCE [LARGE SCALE GENOMIC DNA]</scope>
    <source>
        <strain evidence="2">YNK0</strain>
        <tissue evidence="2">Leaf</tissue>
    </source>
</reference>
<feature type="region of interest" description="Disordered" evidence="1">
    <location>
        <begin position="167"/>
        <end position="193"/>
    </location>
</feature>
<dbReference type="PANTHER" id="PTHR34576:SF2">
    <property type="entry name" value="MEMBRANE-ASSOCIATED KINASE REGULATOR 6-RELATED"/>
    <property type="match status" value="1"/>
</dbReference>
<name>A0A834YDC9_TETSI</name>
<gene>
    <name evidence="2" type="ORF">HHK36_027620</name>
</gene>
<dbReference type="InterPro" id="IPR044699">
    <property type="entry name" value="MAKR6"/>
</dbReference>
<dbReference type="OMA" id="DEYRKSC"/>
<evidence type="ECO:0008006" key="4">
    <source>
        <dbReference type="Google" id="ProtNLM"/>
    </source>
</evidence>